<name>A0A6J6VWG2_9ZZZZ</name>
<dbReference type="AlphaFoldDB" id="A0A6J6VWG2"/>
<evidence type="ECO:0000313" key="1">
    <source>
        <dbReference type="EMBL" id="CAB4776510.1"/>
    </source>
</evidence>
<sequence length="61" mass="6836">MQLPYGADDNLRIMGMLNTIGVTRSNVPTSLGFVPCRVYYLDPKRDALCNSKVLCNILKVF</sequence>
<accession>A0A6J6VWG2</accession>
<proteinExistence type="predicted"/>
<dbReference type="EMBL" id="CAEZZU010000065">
    <property type="protein sequence ID" value="CAB4776510.1"/>
    <property type="molecule type" value="Genomic_DNA"/>
</dbReference>
<gene>
    <name evidence="1" type="ORF">UFOPK2925_00569</name>
</gene>
<reference evidence="1" key="1">
    <citation type="submission" date="2020-05" db="EMBL/GenBank/DDBJ databases">
        <authorList>
            <person name="Chiriac C."/>
            <person name="Salcher M."/>
            <person name="Ghai R."/>
            <person name="Kavagutti S V."/>
        </authorList>
    </citation>
    <scope>NUCLEOTIDE SEQUENCE</scope>
</reference>
<organism evidence="1">
    <name type="scientific">freshwater metagenome</name>
    <dbReference type="NCBI Taxonomy" id="449393"/>
    <lineage>
        <taxon>unclassified sequences</taxon>
        <taxon>metagenomes</taxon>
        <taxon>ecological metagenomes</taxon>
    </lineage>
</organism>
<protein>
    <submittedName>
        <fullName evidence="1">Unannotated protein</fullName>
    </submittedName>
</protein>